<dbReference type="InterPro" id="IPR050058">
    <property type="entry name" value="Ala-tRNA_ligase"/>
</dbReference>
<dbReference type="Pfam" id="PF01411">
    <property type="entry name" value="tRNA-synt_2c"/>
    <property type="match status" value="1"/>
</dbReference>
<dbReference type="AlphaFoldDB" id="A0A2X2TK63"/>
<evidence type="ECO:0000256" key="4">
    <source>
        <dbReference type="ARBA" id="ARBA00022723"/>
    </source>
</evidence>
<evidence type="ECO:0000256" key="10">
    <source>
        <dbReference type="ARBA" id="ARBA00023146"/>
    </source>
</evidence>
<dbReference type="Gene3D" id="3.30.980.10">
    <property type="entry name" value="Threonyl-trna Synthetase, Chain A, domain 2"/>
    <property type="match status" value="1"/>
</dbReference>
<dbReference type="SUPFAM" id="SSF55681">
    <property type="entry name" value="Class II aaRS and biotin synthetases"/>
    <property type="match status" value="1"/>
</dbReference>
<evidence type="ECO:0000256" key="11">
    <source>
        <dbReference type="HAMAP-Rule" id="MF_00036"/>
    </source>
</evidence>
<keyword evidence="8 11" id="KW-0694">RNA-binding</keyword>
<evidence type="ECO:0000259" key="12">
    <source>
        <dbReference type="PROSITE" id="PS50860"/>
    </source>
</evidence>
<dbReference type="SUPFAM" id="SSF101353">
    <property type="entry name" value="Putative anticodon-binding domain of alanyl-tRNA synthetase (AlaRS)"/>
    <property type="match status" value="1"/>
</dbReference>
<dbReference type="InterPro" id="IPR023033">
    <property type="entry name" value="Ala_tRNA_ligase_euk/bac"/>
</dbReference>
<evidence type="ECO:0000256" key="2">
    <source>
        <dbReference type="ARBA" id="ARBA00022555"/>
    </source>
</evidence>
<dbReference type="SUPFAM" id="SSF55186">
    <property type="entry name" value="ThrRS/AlaRS common domain"/>
    <property type="match status" value="1"/>
</dbReference>
<dbReference type="GO" id="GO:0005829">
    <property type="term" value="C:cytosol"/>
    <property type="evidence" value="ECO:0007669"/>
    <property type="project" value="TreeGrafter"/>
</dbReference>
<dbReference type="GO" id="GO:0005524">
    <property type="term" value="F:ATP binding"/>
    <property type="evidence" value="ECO:0007669"/>
    <property type="project" value="UniProtKB-UniRule"/>
</dbReference>
<keyword evidence="6" id="KW-0862">Zinc</keyword>
<evidence type="ECO:0000256" key="3">
    <source>
        <dbReference type="ARBA" id="ARBA00022598"/>
    </source>
</evidence>
<name>A0A2X2TK63_9ENTR</name>
<comment type="domain">
    <text evidence="11">Consists of three domains; the N-terminal catalytic domain, the editing domain and the C-terminal C-Ala domain. The editing domain removes incorrectly charged amino acids, while the C-Ala domain, along with tRNA(Ala), serves as a bridge to cooperatively bring together the editing and aminoacylation centers thus stimulating deacylation of misacylated tRNAs.</text>
</comment>
<organism evidence="13 14">
    <name type="scientific">Cedecea neteri</name>
    <dbReference type="NCBI Taxonomy" id="158822"/>
    <lineage>
        <taxon>Bacteria</taxon>
        <taxon>Pseudomonadati</taxon>
        <taxon>Pseudomonadota</taxon>
        <taxon>Gammaproteobacteria</taxon>
        <taxon>Enterobacterales</taxon>
        <taxon>Enterobacteriaceae</taxon>
        <taxon>Cedecea</taxon>
    </lineage>
</organism>
<dbReference type="InterPro" id="IPR045864">
    <property type="entry name" value="aa-tRNA-synth_II/BPL/LPL"/>
</dbReference>
<protein>
    <recommendedName>
        <fullName evidence="11">Alanine--tRNA ligase</fullName>
        <ecNumber evidence="11">6.1.1.7</ecNumber>
    </recommendedName>
    <alternativeName>
        <fullName evidence="11">Alanyl-tRNA synthetase</fullName>
        <shortName evidence="11">AlaRS</shortName>
    </alternativeName>
</protein>
<dbReference type="GO" id="GO:0002161">
    <property type="term" value="F:aminoacyl-tRNA deacylase activity"/>
    <property type="evidence" value="ECO:0007669"/>
    <property type="project" value="TreeGrafter"/>
</dbReference>
<sequence length="385" mass="42144">MQFNRQIDGTMLPLPKPSVDTGMGLERIAAVLQHVNSNYDIDLFKKLIQSVAEMTGATDLSNKSLRVIADHIRSCAFLIADGVTPSNENRGYVLRRIIRRAIRHGNMLGAKDTFFYKLVGPLVEVMGSAGEELAKQQALVEQVLKTEEEQFARTLERGLALLDDELAKLKGDTLDGETAFRLYDTYGFPVDLTADVCRERNIKVDEAGFEAAMEEQRRRARESSGFGADYNSMIRVDSASEFKGYDSLDLNAKVVALFVDGKSVDQVTAGQDAVVVLNETPFYGESGGQVGDKGTVKGNGVDFAVNDTQKYGQAIGHLGKLVTGVLKVGDSVEAKVDEARRARIRLNHSATHLLHAALRQVLGTHVAQKGSLVNDKGLRFDFSSF</sequence>
<dbReference type="PROSITE" id="PS50860">
    <property type="entry name" value="AA_TRNA_LIGASE_II_ALA"/>
    <property type="match status" value="1"/>
</dbReference>
<dbReference type="GO" id="GO:0045892">
    <property type="term" value="P:negative regulation of DNA-templated transcription"/>
    <property type="evidence" value="ECO:0007669"/>
    <property type="project" value="TreeGrafter"/>
</dbReference>
<dbReference type="EMBL" id="UAVU01000003">
    <property type="protein sequence ID" value="SQA99825.1"/>
    <property type="molecule type" value="Genomic_DNA"/>
</dbReference>
<dbReference type="STRING" id="158822.LH23_00835"/>
<feature type="domain" description="Alanyl-transfer RNA synthetases family profile" evidence="12">
    <location>
        <begin position="1"/>
        <end position="385"/>
    </location>
</feature>
<reference evidence="13 14" key="1">
    <citation type="submission" date="2018-06" db="EMBL/GenBank/DDBJ databases">
        <authorList>
            <consortium name="Pathogen Informatics"/>
            <person name="Doyle S."/>
        </authorList>
    </citation>
    <scope>NUCLEOTIDE SEQUENCE [LARGE SCALE GENOMIC DNA]</scope>
    <source>
        <strain evidence="13 14">NCTC12120</strain>
    </source>
</reference>
<dbReference type="InterPro" id="IPR018164">
    <property type="entry name" value="Ala-tRNA-synth_IIc_N"/>
</dbReference>
<dbReference type="GO" id="GO:0006419">
    <property type="term" value="P:alanyl-tRNA aminoacylation"/>
    <property type="evidence" value="ECO:0007669"/>
    <property type="project" value="UniProtKB-UniRule"/>
</dbReference>
<dbReference type="PRINTS" id="PR00980">
    <property type="entry name" value="TRNASYNTHALA"/>
</dbReference>
<evidence type="ECO:0000256" key="8">
    <source>
        <dbReference type="ARBA" id="ARBA00022884"/>
    </source>
</evidence>
<dbReference type="HAMAP" id="MF_00036_B">
    <property type="entry name" value="Ala_tRNA_synth_B"/>
    <property type="match status" value="1"/>
</dbReference>
<keyword evidence="11" id="KW-0963">Cytoplasm</keyword>
<dbReference type="SUPFAM" id="SSF50447">
    <property type="entry name" value="Translation proteins"/>
    <property type="match status" value="1"/>
</dbReference>
<comment type="similarity">
    <text evidence="1 11">Belongs to the class-II aminoacyl-tRNA synthetase family.</text>
</comment>
<dbReference type="InterPro" id="IPR018162">
    <property type="entry name" value="Ala-tRNA-ligase_IIc_anticod-bd"/>
</dbReference>
<proteinExistence type="inferred from homology"/>
<dbReference type="GO" id="GO:0004813">
    <property type="term" value="F:alanine-tRNA ligase activity"/>
    <property type="evidence" value="ECO:0007669"/>
    <property type="project" value="UniProtKB-UniRule"/>
</dbReference>
<dbReference type="GO" id="GO:0000049">
    <property type="term" value="F:tRNA binding"/>
    <property type="evidence" value="ECO:0007669"/>
    <property type="project" value="UniProtKB-KW"/>
</dbReference>
<evidence type="ECO:0000256" key="9">
    <source>
        <dbReference type="ARBA" id="ARBA00022917"/>
    </source>
</evidence>
<keyword evidence="2 11" id="KW-0820">tRNA-binding</keyword>
<evidence type="ECO:0000256" key="1">
    <source>
        <dbReference type="ARBA" id="ARBA00008226"/>
    </source>
</evidence>
<evidence type="ECO:0000256" key="6">
    <source>
        <dbReference type="ARBA" id="ARBA00022833"/>
    </source>
</evidence>
<keyword evidence="4" id="KW-0479">Metal-binding</keyword>
<dbReference type="Proteomes" id="UP000251197">
    <property type="component" value="Unassembled WGS sequence"/>
</dbReference>
<dbReference type="EC" id="6.1.1.7" evidence="11"/>
<comment type="subcellular location">
    <subcellularLocation>
        <location evidence="11">Cytoplasm</location>
    </subcellularLocation>
</comment>
<dbReference type="GO" id="GO:0046872">
    <property type="term" value="F:metal ion binding"/>
    <property type="evidence" value="ECO:0007669"/>
    <property type="project" value="UniProtKB-KW"/>
</dbReference>
<dbReference type="InterPro" id="IPR002318">
    <property type="entry name" value="Ala-tRNA-lgiase_IIc"/>
</dbReference>
<keyword evidence="9 11" id="KW-0648">Protein biosynthesis</keyword>
<comment type="function">
    <text evidence="11">Catalyzes the attachment of alanine to tRNA(Ala) in a two-step reaction: alanine is first activated by ATP to form Ala-AMP and then transferred to the acceptor end of tRNA(Ala). Also edits incorrectly charged Ser-tRNA(Ala) and Gly-tRNA(Ala) via its editing domain.</text>
</comment>
<dbReference type="PANTHER" id="PTHR11777:SF9">
    <property type="entry name" value="ALANINE--TRNA LIGASE, CYTOPLASMIC"/>
    <property type="match status" value="1"/>
</dbReference>
<dbReference type="NCBIfam" id="TIGR00344">
    <property type="entry name" value="alaS"/>
    <property type="match status" value="1"/>
</dbReference>
<dbReference type="Gene3D" id="3.30.930.10">
    <property type="entry name" value="Bira Bifunctional Protein, Domain 2"/>
    <property type="match status" value="1"/>
</dbReference>
<dbReference type="InterPro" id="IPR018165">
    <property type="entry name" value="Ala-tRNA-synth_IIc_core"/>
</dbReference>
<comment type="caution">
    <text evidence="11">Lacks conserved residue(s) required for the propagation of feature annotation.</text>
</comment>
<evidence type="ECO:0000313" key="13">
    <source>
        <dbReference type="EMBL" id="SQA99825.1"/>
    </source>
</evidence>
<keyword evidence="7 11" id="KW-0067">ATP-binding</keyword>
<keyword evidence="10 11" id="KW-0030">Aminoacyl-tRNA synthetase</keyword>
<dbReference type="InterPro" id="IPR009000">
    <property type="entry name" value="Transl_B-barrel_sf"/>
</dbReference>
<comment type="catalytic activity">
    <reaction evidence="11">
        <text>tRNA(Ala) + L-alanine + ATP = L-alanyl-tRNA(Ala) + AMP + diphosphate</text>
        <dbReference type="Rhea" id="RHEA:12540"/>
        <dbReference type="Rhea" id="RHEA-COMP:9657"/>
        <dbReference type="Rhea" id="RHEA-COMP:9923"/>
        <dbReference type="ChEBI" id="CHEBI:30616"/>
        <dbReference type="ChEBI" id="CHEBI:33019"/>
        <dbReference type="ChEBI" id="CHEBI:57972"/>
        <dbReference type="ChEBI" id="CHEBI:78442"/>
        <dbReference type="ChEBI" id="CHEBI:78497"/>
        <dbReference type="ChEBI" id="CHEBI:456215"/>
        <dbReference type="EC" id="6.1.1.7"/>
    </reaction>
</comment>
<dbReference type="Gene3D" id="2.40.30.130">
    <property type="match status" value="1"/>
</dbReference>
<dbReference type="FunFam" id="2.40.30.130:FF:000001">
    <property type="entry name" value="Alanine--tRNA ligase"/>
    <property type="match status" value="1"/>
</dbReference>
<keyword evidence="5 11" id="KW-0547">Nucleotide-binding</keyword>
<comment type="subunit">
    <text evidence="11">Homotetramer.</text>
</comment>
<dbReference type="PANTHER" id="PTHR11777">
    <property type="entry name" value="ALANYL-TRNA SYNTHETASE"/>
    <property type="match status" value="1"/>
</dbReference>
<keyword evidence="3 11" id="KW-0436">Ligase</keyword>
<evidence type="ECO:0000256" key="5">
    <source>
        <dbReference type="ARBA" id="ARBA00022741"/>
    </source>
</evidence>
<evidence type="ECO:0000313" key="14">
    <source>
        <dbReference type="Proteomes" id="UP000251197"/>
    </source>
</evidence>
<accession>A0A2X2TK63</accession>
<dbReference type="InterPro" id="IPR018163">
    <property type="entry name" value="Thr/Ala-tRNA-synth_IIc_edit"/>
</dbReference>
<evidence type="ECO:0000256" key="7">
    <source>
        <dbReference type="ARBA" id="ARBA00022840"/>
    </source>
</evidence>
<gene>
    <name evidence="13" type="primary">alaS_2</name>
    <name evidence="11" type="synonym">alaS</name>
    <name evidence="13" type="ORF">NCTC12120_03754</name>
</gene>